<evidence type="ECO:0000313" key="1">
    <source>
        <dbReference type="EMBL" id="TFK73264.1"/>
    </source>
</evidence>
<name>A0ACD3B6F9_9AGAR</name>
<dbReference type="Proteomes" id="UP000308600">
    <property type="component" value="Unassembled WGS sequence"/>
</dbReference>
<accession>A0ACD3B6F9</accession>
<proteinExistence type="predicted"/>
<dbReference type="EMBL" id="ML208277">
    <property type="protein sequence ID" value="TFK73264.1"/>
    <property type="molecule type" value="Genomic_DNA"/>
</dbReference>
<reference evidence="1 2" key="1">
    <citation type="journal article" date="2019" name="Nat. Ecol. Evol.">
        <title>Megaphylogeny resolves global patterns of mushroom evolution.</title>
        <authorList>
            <person name="Varga T."/>
            <person name="Krizsan K."/>
            <person name="Foldi C."/>
            <person name="Dima B."/>
            <person name="Sanchez-Garcia M."/>
            <person name="Sanchez-Ramirez S."/>
            <person name="Szollosi G.J."/>
            <person name="Szarkandi J.G."/>
            <person name="Papp V."/>
            <person name="Albert L."/>
            <person name="Andreopoulos W."/>
            <person name="Angelini C."/>
            <person name="Antonin V."/>
            <person name="Barry K.W."/>
            <person name="Bougher N.L."/>
            <person name="Buchanan P."/>
            <person name="Buyck B."/>
            <person name="Bense V."/>
            <person name="Catcheside P."/>
            <person name="Chovatia M."/>
            <person name="Cooper J."/>
            <person name="Damon W."/>
            <person name="Desjardin D."/>
            <person name="Finy P."/>
            <person name="Geml J."/>
            <person name="Haridas S."/>
            <person name="Hughes K."/>
            <person name="Justo A."/>
            <person name="Karasinski D."/>
            <person name="Kautmanova I."/>
            <person name="Kiss B."/>
            <person name="Kocsube S."/>
            <person name="Kotiranta H."/>
            <person name="LaButti K.M."/>
            <person name="Lechner B.E."/>
            <person name="Liimatainen K."/>
            <person name="Lipzen A."/>
            <person name="Lukacs Z."/>
            <person name="Mihaltcheva S."/>
            <person name="Morgado L.N."/>
            <person name="Niskanen T."/>
            <person name="Noordeloos M.E."/>
            <person name="Ohm R.A."/>
            <person name="Ortiz-Santana B."/>
            <person name="Ovrebo C."/>
            <person name="Racz N."/>
            <person name="Riley R."/>
            <person name="Savchenko A."/>
            <person name="Shiryaev A."/>
            <person name="Soop K."/>
            <person name="Spirin V."/>
            <person name="Szebenyi C."/>
            <person name="Tomsovsky M."/>
            <person name="Tulloss R.E."/>
            <person name="Uehling J."/>
            <person name="Grigoriev I.V."/>
            <person name="Vagvolgyi C."/>
            <person name="Papp T."/>
            <person name="Martin F.M."/>
            <person name="Miettinen O."/>
            <person name="Hibbett D.S."/>
            <person name="Nagy L.G."/>
        </authorList>
    </citation>
    <scope>NUCLEOTIDE SEQUENCE [LARGE SCALE GENOMIC DNA]</scope>
    <source>
        <strain evidence="1 2">NL-1719</strain>
    </source>
</reference>
<sequence length="498" mass="55128">MFAYLVARIAHFFSCIWLFFVSLFRRKPSEAESEDQDKPDIPASTSLSNALVASKPSFFWRLIPFSNASRSRVVVDDEESHTSHESPPSQPIQTGTTNPRRIRVLSVSPLRPEIFIEDWCSLGLTVSEFNIPSLNERSGGENPSGNQDQTEIGPSRIVISPETPAFTTPTSSVPTSPEITTPLDSPVPIQGISTTDMDSSEPVSTDSGKDSEEKTMQQERRRSHEYVVPSSVPQNWTFESAVCYDVSPLSARTTTTLWDSVSSKPDLDSVPLPLFTSTPPLRSGDPPPELKVDFGSETDFSRYSYFSPIPYADLFDFNMYNSGRSAAEKTSILSGESSTPSVLPRSISLEIFASSPGPSILSAYSPDKVKERDLYRPAAYSRRFPVGTGSAPTSPTRSTKSETGVPEYSKKASSSKRSPIPVERFHEFLAESPKDLREALLARLQEMSDMIDNSQDWDLISTEGMSERLREACMDRSRANWTHDEFLKIIGGKQDVSA</sequence>
<gene>
    <name evidence="1" type="ORF">BDN72DRAFT_834927</name>
</gene>
<organism evidence="1 2">
    <name type="scientific">Pluteus cervinus</name>
    <dbReference type="NCBI Taxonomy" id="181527"/>
    <lineage>
        <taxon>Eukaryota</taxon>
        <taxon>Fungi</taxon>
        <taxon>Dikarya</taxon>
        <taxon>Basidiomycota</taxon>
        <taxon>Agaricomycotina</taxon>
        <taxon>Agaricomycetes</taxon>
        <taxon>Agaricomycetidae</taxon>
        <taxon>Agaricales</taxon>
        <taxon>Pluteineae</taxon>
        <taxon>Pluteaceae</taxon>
        <taxon>Pluteus</taxon>
    </lineage>
</organism>
<evidence type="ECO:0000313" key="2">
    <source>
        <dbReference type="Proteomes" id="UP000308600"/>
    </source>
</evidence>
<protein>
    <submittedName>
        <fullName evidence="1">Uncharacterized protein</fullName>
    </submittedName>
</protein>
<keyword evidence="2" id="KW-1185">Reference proteome</keyword>